<dbReference type="InterPro" id="IPR012292">
    <property type="entry name" value="Globin/Proto"/>
</dbReference>
<evidence type="ECO:0000256" key="2">
    <source>
        <dbReference type="ARBA" id="ARBA00022448"/>
    </source>
</evidence>
<gene>
    <name evidence="7" type="ORF">RM445_31310</name>
</gene>
<dbReference type="SUPFAM" id="SSF46458">
    <property type="entry name" value="Globin-like"/>
    <property type="match status" value="1"/>
</dbReference>
<sequence length="124" mass="13092">MSIYAALGGATTVSAAVDDFYERVLADPELAGYFSGVDVNRVKAHQRRFMTAAIGGPAAYRGRPMRRAHAGLHIRDADFDRVVGHLAATLTSLGVDSPTIDTIADTLGLLRVQIVDEPAEAGGP</sequence>
<dbReference type="Proteomes" id="UP001183202">
    <property type="component" value="Unassembled WGS sequence"/>
</dbReference>
<evidence type="ECO:0000256" key="1">
    <source>
        <dbReference type="ARBA" id="ARBA00009660"/>
    </source>
</evidence>
<keyword evidence="3 6" id="KW-0349">Heme</keyword>
<comment type="cofactor">
    <cofactor evidence="6">
        <name>heme</name>
        <dbReference type="ChEBI" id="CHEBI:30413"/>
    </cofactor>
</comment>
<dbReference type="EMBL" id="JAVREJ010000057">
    <property type="protein sequence ID" value="MDT0353975.1"/>
    <property type="molecule type" value="Genomic_DNA"/>
</dbReference>
<dbReference type="Gene3D" id="1.10.490.10">
    <property type="entry name" value="Globins"/>
    <property type="match status" value="1"/>
</dbReference>
<evidence type="ECO:0000256" key="3">
    <source>
        <dbReference type="ARBA" id="ARBA00022617"/>
    </source>
</evidence>
<dbReference type="PIRSF" id="PIRSF002030">
    <property type="entry name" value="Globin_Protozoa/Cyanobacteria"/>
    <property type="match status" value="1"/>
</dbReference>
<dbReference type="InterPro" id="IPR009050">
    <property type="entry name" value="Globin-like_sf"/>
</dbReference>
<organism evidence="7 8">
    <name type="scientific">Pseudonocardia charpentierae</name>
    <dbReference type="NCBI Taxonomy" id="3075545"/>
    <lineage>
        <taxon>Bacteria</taxon>
        <taxon>Bacillati</taxon>
        <taxon>Actinomycetota</taxon>
        <taxon>Actinomycetes</taxon>
        <taxon>Pseudonocardiales</taxon>
        <taxon>Pseudonocardiaceae</taxon>
        <taxon>Pseudonocardia</taxon>
    </lineage>
</organism>
<comment type="caution">
    <text evidence="7">The sequence shown here is derived from an EMBL/GenBank/DDBJ whole genome shotgun (WGS) entry which is preliminary data.</text>
</comment>
<protein>
    <recommendedName>
        <fullName evidence="6">Group 1 truncated hemoglobin</fullName>
    </recommendedName>
</protein>
<dbReference type="InterPro" id="IPR001486">
    <property type="entry name" value="Hemoglobin_trunc"/>
</dbReference>
<dbReference type="CDD" id="cd00454">
    <property type="entry name" value="TrHb1_N"/>
    <property type="match status" value="1"/>
</dbReference>
<dbReference type="Pfam" id="PF01152">
    <property type="entry name" value="Bac_globin"/>
    <property type="match status" value="1"/>
</dbReference>
<keyword evidence="4 6" id="KW-0479">Metal-binding</keyword>
<dbReference type="RefSeq" id="WP_311560485.1">
    <property type="nucleotide sequence ID" value="NZ_JAVREJ010000057.1"/>
</dbReference>
<keyword evidence="5 6" id="KW-0408">Iron</keyword>
<evidence type="ECO:0000313" key="7">
    <source>
        <dbReference type="EMBL" id="MDT0353975.1"/>
    </source>
</evidence>
<keyword evidence="2 6" id="KW-0813">Transport</keyword>
<evidence type="ECO:0000256" key="5">
    <source>
        <dbReference type="ARBA" id="ARBA00023004"/>
    </source>
</evidence>
<accession>A0ABU2NJ23</accession>
<keyword evidence="6" id="KW-0561">Oxygen transport</keyword>
<comment type="similarity">
    <text evidence="1 6">Belongs to the truncated hemoglobin family. Group I subfamily.</text>
</comment>
<keyword evidence="8" id="KW-1185">Reference proteome</keyword>
<evidence type="ECO:0000256" key="4">
    <source>
        <dbReference type="ARBA" id="ARBA00022723"/>
    </source>
</evidence>
<dbReference type="InterPro" id="IPR016339">
    <property type="entry name" value="Hemoglobin_trunc_I"/>
</dbReference>
<name>A0ABU2NJ23_9PSEU</name>
<evidence type="ECO:0000256" key="6">
    <source>
        <dbReference type="PIRNR" id="PIRNR002030"/>
    </source>
</evidence>
<evidence type="ECO:0000313" key="8">
    <source>
        <dbReference type="Proteomes" id="UP001183202"/>
    </source>
</evidence>
<proteinExistence type="inferred from homology"/>
<reference evidence="8" key="1">
    <citation type="submission" date="2023-07" db="EMBL/GenBank/DDBJ databases">
        <title>30 novel species of actinomycetes from the DSMZ collection.</title>
        <authorList>
            <person name="Nouioui I."/>
        </authorList>
    </citation>
    <scope>NUCLEOTIDE SEQUENCE [LARGE SCALE GENOMIC DNA]</scope>
    <source>
        <strain evidence="8">DSM 45834</strain>
    </source>
</reference>